<name>A0A0D8BFM1_9ACTN</name>
<dbReference type="RefSeq" id="WP_199865393.1">
    <property type="nucleotide sequence ID" value="NZ_JYFN01000020.1"/>
</dbReference>
<feature type="transmembrane region" description="Helical" evidence="1">
    <location>
        <begin position="243"/>
        <end position="264"/>
    </location>
</feature>
<dbReference type="AlphaFoldDB" id="A0A0D8BFM1"/>
<accession>A0A0D8BFM1</accession>
<dbReference type="Proteomes" id="UP000032545">
    <property type="component" value="Unassembled WGS sequence"/>
</dbReference>
<protein>
    <recommendedName>
        <fullName evidence="4">DUF1345 domain-containing protein</fullName>
    </recommendedName>
</protein>
<dbReference type="EMBL" id="JYFN01000020">
    <property type="protein sequence ID" value="KJE22759.1"/>
    <property type="molecule type" value="Genomic_DNA"/>
</dbReference>
<evidence type="ECO:0000256" key="1">
    <source>
        <dbReference type="SAM" id="Phobius"/>
    </source>
</evidence>
<gene>
    <name evidence="2" type="ORF">FF36_02938</name>
</gene>
<dbReference type="SUPFAM" id="SSF81324">
    <property type="entry name" value="Voltage-gated potassium channels"/>
    <property type="match status" value="1"/>
</dbReference>
<keyword evidence="3" id="KW-1185">Reference proteome</keyword>
<organism evidence="2 3">
    <name type="scientific">Frankia torreyi</name>
    <dbReference type="NCBI Taxonomy" id="1856"/>
    <lineage>
        <taxon>Bacteria</taxon>
        <taxon>Bacillati</taxon>
        <taxon>Actinomycetota</taxon>
        <taxon>Actinomycetes</taxon>
        <taxon>Frankiales</taxon>
        <taxon>Frankiaceae</taxon>
        <taxon>Frankia</taxon>
    </lineage>
</organism>
<evidence type="ECO:0008006" key="4">
    <source>
        <dbReference type="Google" id="ProtNLM"/>
    </source>
</evidence>
<reference evidence="2 3" key="2">
    <citation type="journal article" date="2016" name="Genome Announc.">
        <title>Permanent Draft Genome Sequences for Two Variants of Frankia sp. Strain CpI1, the First Frankia Strain Isolated from Root Nodules of Comptonia peregrina.</title>
        <authorList>
            <person name="Oshone R."/>
            <person name="Hurst S.G.IV."/>
            <person name="Abebe-Akele F."/>
            <person name="Simpson S."/>
            <person name="Morris K."/>
            <person name="Thomas W.K."/>
            <person name="Tisa L.S."/>
        </authorList>
    </citation>
    <scope>NUCLEOTIDE SEQUENCE [LARGE SCALE GENOMIC DNA]</scope>
    <source>
        <strain evidence="3">CpI1-S</strain>
    </source>
</reference>
<evidence type="ECO:0000313" key="2">
    <source>
        <dbReference type="EMBL" id="KJE22759.1"/>
    </source>
</evidence>
<evidence type="ECO:0000313" key="3">
    <source>
        <dbReference type="Proteomes" id="UP000032545"/>
    </source>
</evidence>
<comment type="caution">
    <text evidence="2">The sequence shown here is derived from an EMBL/GenBank/DDBJ whole genome shotgun (WGS) entry which is preliminary data.</text>
</comment>
<keyword evidence="1" id="KW-1133">Transmembrane helix</keyword>
<keyword evidence="1" id="KW-0472">Membrane</keyword>
<keyword evidence="1" id="KW-0812">Transmembrane</keyword>
<sequence length="268" mass="29292">MTGTGGPDGPEEPAHPHTSAWDRLSPIHLRQFARATGLAVGEVRRLPEHLVPAWLRPTDGERRLPVLLATVVAIALQWALPSRLTLTPRWLLPGLEIALLAGLTAVNPVRLTRKHPVERAASLLLAASVTTANGVSAALLAHRLVRGTAGEDPAVLLSTGAAIYLTNIIAFALWYWEFDRGGPFARAQSERQYPDLLFPQMSDPANADPRWEPTFVDYLFVAFTNSTAFSPTDTMPMTRWAKLMMMAQSTISIIVVALVLARAVNILR</sequence>
<dbReference type="PATRIC" id="fig|1502723.3.peg.2080"/>
<feature type="transmembrane region" description="Helical" evidence="1">
    <location>
        <begin position="154"/>
        <end position="176"/>
    </location>
</feature>
<feature type="transmembrane region" description="Helical" evidence="1">
    <location>
        <begin position="121"/>
        <end position="142"/>
    </location>
</feature>
<proteinExistence type="predicted"/>
<reference evidence="3" key="1">
    <citation type="submission" date="2015-02" db="EMBL/GenBank/DDBJ databases">
        <title>Draft Genome of Frankia sp. CpI1-S.</title>
        <authorList>
            <person name="Oshone R.T."/>
            <person name="Ngom M."/>
            <person name="Ghodhbane-Gtari F."/>
            <person name="Gtari M."/>
            <person name="Morris K."/>
            <person name="Thomas K."/>
            <person name="Sen A."/>
            <person name="Tisa L.S."/>
        </authorList>
    </citation>
    <scope>NUCLEOTIDE SEQUENCE [LARGE SCALE GENOMIC DNA]</scope>
    <source>
        <strain evidence="3">CpI1-S</strain>
    </source>
</reference>